<protein>
    <recommendedName>
        <fullName evidence="3">SWIM-type domain-containing protein</fullName>
    </recommendedName>
</protein>
<gene>
    <name evidence="1" type="ORF">NEMVEDRAFT_v1g39476</name>
</gene>
<dbReference type="InParanoid" id="A7RUZ0"/>
<sequence length="92" mass="10690">VTIFFDRRKITSAHCSCQSQSPWCQHVQETALERICHPERATYHLPITDSLYQLNKDELLKLASMLLNDPDKIEMVDNAFQLMDELLNKNGQ</sequence>
<dbReference type="PANTHER" id="PTHR22619:SF0">
    <property type="entry name" value="ZINC FINGER SWIM DOMAIN-CONTAINING PROTEIN 6-LIKE PROTEIN"/>
    <property type="match status" value="1"/>
</dbReference>
<keyword evidence="2" id="KW-1185">Reference proteome</keyword>
<proteinExistence type="predicted"/>
<accession>A7RUZ0</accession>
<organism evidence="1 2">
    <name type="scientific">Nematostella vectensis</name>
    <name type="common">Starlet sea anemone</name>
    <dbReference type="NCBI Taxonomy" id="45351"/>
    <lineage>
        <taxon>Eukaryota</taxon>
        <taxon>Metazoa</taxon>
        <taxon>Cnidaria</taxon>
        <taxon>Anthozoa</taxon>
        <taxon>Hexacorallia</taxon>
        <taxon>Actiniaria</taxon>
        <taxon>Edwardsiidae</taxon>
        <taxon>Nematostella</taxon>
    </lineage>
</organism>
<dbReference type="Proteomes" id="UP000001593">
    <property type="component" value="Unassembled WGS sequence"/>
</dbReference>
<dbReference type="eggNOG" id="KOG3615">
    <property type="taxonomic scope" value="Eukaryota"/>
</dbReference>
<dbReference type="STRING" id="45351.A7RUZ0"/>
<evidence type="ECO:0000313" key="1">
    <source>
        <dbReference type="EMBL" id="EDO44652.1"/>
    </source>
</evidence>
<feature type="non-terminal residue" evidence="1">
    <location>
        <position position="92"/>
    </location>
</feature>
<dbReference type="EMBL" id="DS469542">
    <property type="protein sequence ID" value="EDO44652.1"/>
    <property type="molecule type" value="Genomic_DNA"/>
</dbReference>
<evidence type="ECO:0000313" key="2">
    <source>
        <dbReference type="Proteomes" id="UP000001593"/>
    </source>
</evidence>
<name>A7RUZ0_NEMVE</name>
<dbReference type="AlphaFoldDB" id="A7RUZ0"/>
<reference evidence="1 2" key="1">
    <citation type="journal article" date="2007" name="Science">
        <title>Sea anemone genome reveals ancestral eumetazoan gene repertoire and genomic organization.</title>
        <authorList>
            <person name="Putnam N.H."/>
            <person name="Srivastava M."/>
            <person name="Hellsten U."/>
            <person name="Dirks B."/>
            <person name="Chapman J."/>
            <person name="Salamov A."/>
            <person name="Terry A."/>
            <person name="Shapiro H."/>
            <person name="Lindquist E."/>
            <person name="Kapitonov V.V."/>
            <person name="Jurka J."/>
            <person name="Genikhovich G."/>
            <person name="Grigoriev I.V."/>
            <person name="Lucas S.M."/>
            <person name="Steele R.E."/>
            <person name="Finnerty J.R."/>
            <person name="Technau U."/>
            <person name="Martindale M.Q."/>
            <person name="Rokhsar D.S."/>
        </authorList>
    </citation>
    <scope>NUCLEOTIDE SEQUENCE [LARGE SCALE GENOMIC DNA]</scope>
    <source>
        <strain evidence="2">CH2 X CH6</strain>
    </source>
</reference>
<dbReference type="PhylomeDB" id="A7RUZ0"/>
<dbReference type="HOGENOM" id="CLU_2419386_0_0_1"/>
<dbReference type="PANTHER" id="PTHR22619">
    <property type="entry name" value="ZINC FINGER SWIM DOMAIN CONTAINING PROTEIN 4, 5, 6"/>
    <property type="match status" value="1"/>
</dbReference>
<feature type="non-terminal residue" evidence="1">
    <location>
        <position position="1"/>
    </location>
</feature>
<evidence type="ECO:0008006" key="3">
    <source>
        <dbReference type="Google" id="ProtNLM"/>
    </source>
</evidence>